<dbReference type="PROSITE" id="PS51257">
    <property type="entry name" value="PROKAR_LIPOPROTEIN"/>
    <property type="match status" value="1"/>
</dbReference>
<proteinExistence type="predicted"/>
<evidence type="ECO:0000256" key="9">
    <source>
        <dbReference type="ARBA" id="ARBA00034344"/>
    </source>
</evidence>
<accession>A0A498CPV3</accession>
<keyword evidence="5 11" id="KW-0732">Signal</keyword>
<evidence type="ECO:0000256" key="6">
    <source>
        <dbReference type="ARBA" id="ARBA00022764"/>
    </source>
</evidence>
<dbReference type="InterPro" id="IPR044085">
    <property type="entry name" value="MglB-like_PBP1"/>
</dbReference>
<dbReference type="PANTHER" id="PTHR30036:SF2">
    <property type="entry name" value="D-GALACTOSE_METHYL-GALACTOSIDE BINDING PERIPLASMIC PROTEIN MGLB"/>
    <property type="match status" value="1"/>
</dbReference>
<keyword evidence="2" id="KW-0813">Transport</keyword>
<evidence type="ECO:0000256" key="8">
    <source>
        <dbReference type="ARBA" id="ARBA00034323"/>
    </source>
</evidence>
<keyword evidence="7" id="KW-0106">Calcium</keyword>
<dbReference type="AlphaFoldDB" id="A0A498CPV3"/>
<dbReference type="Pfam" id="PF13407">
    <property type="entry name" value="Peripla_BP_4"/>
    <property type="match status" value="1"/>
</dbReference>
<keyword evidence="14" id="KW-1185">Reference proteome</keyword>
<feature type="domain" description="Periplasmic binding protein" evidence="12">
    <location>
        <begin position="73"/>
        <end position="346"/>
    </location>
</feature>
<dbReference type="GO" id="GO:0030288">
    <property type="term" value="C:outer membrane-bounded periplasmic space"/>
    <property type="evidence" value="ECO:0007669"/>
    <property type="project" value="TreeGrafter"/>
</dbReference>
<dbReference type="InterPro" id="IPR028082">
    <property type="entry name" value="Peripla_BP_I"/>
</dbReference>
<evidence type="ECO:0000256" key="7">
    <source>
        <dbReference type="ARBA" id="ARBA00022837"/>
    </source>
</evidence>
<evidence type="ECO:0000256" key="11">
    <source>
        <dbReference type="SAM" id="SignalP"/>
    </source>
</evidence>
<evidence type="ECO:0000256" key="5">
    <source>
        <dbReference type="ARBA" id="ARBA00022729"/>
    </source>
</evidence>
<feature type="signal peptide" evidence="11">
    <location>
        <begin position="1"/>
        <end position="26"/>
    </location>
</feature>
<feature type="chain" id="PRO_5019848074" description="D-galactose/methyl-galactoside binding periplasmic protein MglB" evidence="11">
    <location>
        <begin position="27"/>
        <end position="380"/>
    </location>
</feature>
<evidence type="ECO:0000256" key="10">
    <source>
        <dbReference type="SAM" id="MobiDB-lite"/>
    </source>
</evidence>
<evidence type="ECO:0000256" key="4">
    <source>
        <dbReference type="ARBA" id="ARBA00022723"/>
    </source>
</evidence>
<dbReference type="CDD" id="cd01539">
    <property type="entry name" value="PBP1_GGBP"/>
    <property type="match status" value="1"/>
</dbReference>
<evidence type="ECO:0000256" key="2">
    <source>
        <dbReference type="ARBA" id="ARBA00022448"/>
    </source>
</evidence>
<comment type="caution">
    <text evidence="13">The sequence shown here is derived from an EMBL/GenBank/DDBJ whole genome shotgun (WGS) entry which is preliminary data.</text>
</comment>
<reference evidence="13 14" key="1">
    <citation type="submission" date="2018-10" db="EMBL/GenBank/DDBJ databases">
        <title>Anaerotruncus faecis sp. nov., isolated from human feces.</title>
        <authorList>
            <person name="Wang Y.-J."/>
        </authorList>
    </citation>
    <scope>NUCLEOTIDE SEQUENCE [LARGE SCALE GENOMIC DNA]</scope>
    <source>
        <strain evidence="13 14">22A2-44</strain>
    </source>
</reference>
<dbReference type="GO" id="GO:0030246">
    <property type="term" value="F:carbohydrate binding"/>
    <property type="evidence" value="ECO:0007669"/>
    <property type="project" value="InterPro"/>
</dbReference>
<evidence type="ECO:0000259" key="12">
    <source>
        <dbReference type="Pfam" id="PF13407"/>
    </source>
</evidence>
<dbReference type="InterPro" id="IPR025997">
    <property type="entry name" value="SBP_2_dom"/>
</dbReference>
<evidence type="ECO:0000256" key="3">
    <source>
        <dbReference type="ARBA" id="ARBA00022597"/>
    </source>
</evidence>
<protein>
    <recommendedName>
        <fullName evidence="9">D-galactose/methyl-galactoside binding periplasmic protein MglB</fullName>
    </recommendedName>
</protein>
<keyword evidence="3" id="KW-0762">Sugar transport</keyword>
<keyword evidence="4" id="KW-0479">Metal-binding</keyword>
<gene>
    <name evidence="13" type="ORF">D4A47_02585</name>
</gene>
<dbReference type="SUPFAM" id="SSF53822">
    <property type="entry name" value="Periplasmic binding protein-like I"/>
    <property type="match status" value="1"/>
</dbReference>
<dbReference type="EMBL" id="RCHT01000002">
    <property type="protein sequence ID" value="RLL13794.1"/>
    <property type="molecule type" value="Genomic_DNA"/>
</dbReference>
<comment type="subunit">
    <text evidence="8">The ABC transporter complex is composed of one ATP-binding protein (MglA), two transmembrane proteins (MglC) and a solute-binding protein (MglB).</text>
</comment>
<sequence>MMKKILALVFASLMILSLAACGSKPAAEPAPVEPAAPAESTAPAEDAAPSEEAPATDAAPATLNGDGITVGACIYKFDDTFMTGVRNNMTAQAESLGATIEIVDSQNKQPTQNEQVDTYITKGVNALAVNPVDLTAAGPIIDKASAAGIPIVLLNRQPSEEDMAKYDKTWYVGARAEESGTMSGQIILDYFKANAGADKNGDGVIQYVMLQGEPGHQDAVLRSEYCIKAIEDDGTFKTEALGQDTAMWDKVKATDLMKSFIASQGLDKIEAVFANNDDMALGAIEALKAEGYNTGDASKYIPVVGVDATAPALESMSKGELLGTVLNDAENQGIATVNVAVAAAQGLEITKDTVGYDVTDGKYIWVPYVKVTADNYQDFM</sequence>
<comment type="subcellular location">
    <subcellularLocation>
        <location evidence="1">Cell envelope</location>
    </subcellularLocation>
</comment>
<dbReference type="Proteomes" id="UP000276301">
    <property type="component" value="Unassembled WGS sequence"/>
</dbReference>
<dbReference type="InterPro" id="IPR050555">
    <property type="entry name" value="Bact_Solute-Bind_Prot2"/>
</dbReference>
<dbReference type="Gene3D" id="3.40.50.2300">
    <property type="match status" value="2"/>
</dbReference>
<dbReference type="GO" id="GO:0046872">
    <property type="term" value="F:metal ion binding"/>
    <property type="evidence" value="ECO:0007669"/>
    <property type="project" value="UniProtKB-KW"/>
</dbReference>
<evidence type="ECO:0000256" key="1">
    <source>
        <dbReference type="ARBA" id="ARBA00004196"/>
    </source>
</evidence>
<evidence type="ECO:0000313" key="14">
    <source>
        <dbReference type="Proteomes" id="UP000276301"/>
    </source>
</evidence>
<name>A0A498CPV3_9FIRM</name>
<keyword evidence="6" id="KW-0574">Periplasm</keyword>
<dbReference type="PANTHER" id="PTHR30036">
    <property type="entry name" value="D-XYLOSE-BINDING PERIPLASMIC PROTEIN"/>
    <property type="match status" value="1"/>
</dbReference>
<feature type="region of interest" description="Disordered" evidence="10">
    <location>
        <begin position="26"/>
        <end position="61"/>
    </location>
</feature>
<evidence type="ECO:0000313" key="13">
    <source>
        <dbReference type="EMBL" id="RLL13794.1"/>
    </source>
</evidence>
<organism evidence="13 14">
    <name type="scientific">Anaerotruncus massiliensis</name>
    <name type="common">ex Liu et al. 2021</name>
    <dbReference type="NCBI Taxonomy" id="2321404"/>
    <lineage>
        <taxon>Bacteria</taxon>
        <taxon>Bacillati</taxon>
        <taxon>Bacillota</taxon>
        <taxon>Clostridia</taxon>
        <taxon>Eubacteriales</taxon>
        <taxon>Oscillospiraceae</taxon>
        <taxon>Anaerotruncus</taxon>
    </lineage>
</organism>